<evidence type="ECO:0000256" key="1">
    <source>
        <dbReference type="ARBA" id="ARBA00023015"/>
    </source>
</evidence>
<evidence type="ECO:0000256" key="4">
    <source>
        <dbReference type="SAM" id="Coils"/>
    </source>
</evidence>
<dbReference type="CDD" id="cd12148">
    <property type="entry name" value="fungal_TF_MHR"/>
    <property type="match status" value="1"/>
</dbReference>
<dbReference type="Pfam" id="PF04082">
    <property type="entry name" value="Fungal_trans"/>
    <property type="match status" value="1"/>
</dbReference>
<dbReference type="STRING" id="1450535.A0A317WZ40"/>
<keyword evidence="1" id="KW-0805">Transcription regulation</keyword>
<reference evidence="7 8" key="1">
    <citation type="submission" date="2016-12" db="EMBL/GenBank/DDBJ databases">
        <title>The genomes of Aspergillus section Nigri reveals drivers in fungal speciation.</title>
        <authorList>
            <consortium name="DOE Joint Genome Institute"/>
            <person name="Vesth T.C."/>
            <person name="Nybo J."/>
            <person name="Theobald S."/>
            <person name="Brandl J."/>
            <person name="Frisvad J.C."/>
            <person name="Nielsen K.F."/>
            <person name="Lyhne E.K."/>
            <person name="Kogle M.E."/>
            <person name="Kuo A."/>
            <person name="Riley R."/>
            <person name="Clum A."/>
            <person name="Nolan M."/>
            <person name="Lipzen A."/>
            <person name="Salamov A."/>
            <person name="Henrissat B."/>
            <person name="Wiebenga A."/>
            <person name="De Vries R.P."/>
            <person name="Grigoriev I.V."/>
            <person name="Mortensen U.H."/>
            <person name="Andersen M.R."/>
            <person name="Baker S.E."/>
        </authorList>
    </citation>
    <scope>NUCLEOTIDE SEQUENCE [LARGE SCALE GENOMIC DNA]</scope>
    <source>
        <strain evidence="7 8">CBS 115572</strain>
    </source>
</reference>
<evidence type="ECO:0000259" key="6">
    <source>
        <dbReference type="Pfam" id="PF04082"/>
    </source>
</evidence>
<dbReference type="PANTHER" id="PTHR47256">
    <property type="entry name" value="ZN(II)2CYS6 TRANSCRIPTION FACTOR (EUROFUNG)-RELATED"/>
    <property type="match status" value="1"/>
</dbReference>
<keyword evidence="3" id="KW-0539">Nucleus</keyword>
<dbReference type="PANTHER" id="PTHR47256:SF4">
    <property type="entry name" value="ZN(II)2CYS6 TRANSCRIPTION FACTOR (EUROFUNG)"/>
    <property type="match status" value="1"/>
</dbReference>
<feature type="compositionally biased region" description="Basic and acidic residues" evidence="5">
    <location>
        <begin position="579"/>
        <end position="591"/>
    </location>
</feature>
<feature type="domain" description="Xylanolytic transcriptional activator regulatory" evidence="6">
    <location>
        <begin position="135"/>
        <end position="254"/>
    </location>
</feature>
<evidence type="ECO:0000256" key="5">
    <source>
        <dbReference type="SAM" id="MobiDB-lite"/>
    </source>
</evidence>
<dbReference type="EMBL" id="MSFK01000010">
    <property type="protein sequence ID" value="PWY90602.1"/>
    <property type="molecule type" value="Genomic_DNA"/>
</dbReference>
<keyword evidence="4" id="KW-0175">Coiled coil</keyword>
<keyword evidence="2" id="KW-0804">Transcription</keyword>
<dbReference type="AlphaFoldDB" id="A0A317WZ40"/>
<dbReference type="InterPro" id="IPR053187">
    <property type="entry name" value="Notoamide_regulator"/>
</dbReference>
<accession>A0A317WZ40</accession>
<dbReference type="GO" id="GO:0008270">
    <property type="term" value="F:zinc ion binding"/>
    <property type="evidence" value="ECO:0007669"/>
    <property type="project" value="InterPro"/>
</dbReference>
<feature type="region of interest" description="Disordered" evidence="5">
    <location>
        <begin position="577"/>
        <end position="598"/>
    </location>
</feature>
<protein>
    <submittedName>
        <fullName evidence="7">C6 transcription factor</fullName>
    </submittedName>
</protein>
<dbReference type="GO" id="GO:0003677">
    <property type="term" value="F:DNA binding"/>
    <property type="evidence" value="ECO:0007669"/>
    <property type="project" value="InterPro"/>
</dbReference>
<evidence type="ECO:0000256" key="3">
    <source>
        <dbReference type="ARBA" id="ARBA00023242"/>
    </source>
</evidence>
<evidence type="ECO:0000313" key="7">
    <source>
        <dbReference type="EMBL" id="PWY90602.1"/>
    </source>
</evidence>
<proteinExistence type="predicted"/>
<dbReference type="InterPro" id="IPR007219">
    <property type="entry name" value="XnlR_reg_dom"/>
</dbReference>
<dbReference type="RefSeq" id="XP_025468980.1">
    <property type="nucleotide sequence ID" value="XM_025611458.1"/>
</dbReference>
<dbReference type="OrthoDB" id="2593732at2759"/>
<dbReference type="Proteomes" id="UP000246702">
    <property type="component" value="Unassembled WGS sequence"/>
</dbReference>
<gene>
    <name evidence="7" type="ORF">BO94DRAFT_534091</name>
</gene>
<evidence type="ECO:0000256" key="2">
    <source>
        <dbReference type="ARBA" id="ARBA00023163"/>
    </source>
</evidence>
<keyword evidence="8" id="KW-1185">Reference proteome</keyword>
<name>A0A317WZ40_9EURO</name>
<dbReference type="GO" id="GO:0006351">
    <property type="term" value="P:DNA-templated transcription"/>
    <property type="evidence" value="ECO:0007669"/>
    <property type="project" value="InterPro"/>
</dbReference>
<comment type="caution">
    <text evidence="7">The sequence shown here is derived from an EMBL/GenBank/DDBJ whole genome shotgun (WGS) entry which is preliminary data.</text>
</comment>
<organism evidence="7 8">
    <name type="scientific">Aspergillus sclerotioniger CBS 115572</name>
    <dbReference type="NCBI Taxonomy" id="1450535"/>
    <lineage>
        <taxon>Eukaryota</taxon>
        <taxon>Fungi</taxon>
        <taxon>Dikarya</taxon>
        <taxon>Ascomycota</taxon>
        <taxon>Pezizomycotina</taxon>
        <taxon>Eurotiomycetes</taxon>
        <taxon>Eurotiomycetidae</taxon>
        <taxon>Eurotiales</taxon>
        <taxon>Aspergillaceae</taxon>
        <taxon>Aspergillus</taxon>
        <taxon>Aspergillus subgen. Circumdati</taxon>
    </lineage>
</organism>
<evidence type="ECO:0000313" key="8">
    <source>
        <dbReference type="Proteomes" id="UP000246702"/>
    </source>
</evidence>
<feature type="coiled-coil region" evidence="4">
    <location>
        <begin position="10"/>
        <end position="37"/>
    </location>
</feature>
<dbReference type="GeneID" id="37113601"/>
<sequence length="598" mass="68973">MADMRRKYAMKRKLERLEQAEETLVRLIDALRESESKRLAQLLNLIRSNASYEELKIFLAQQFNPKEFELSPELRELRNQISRPSEDEEEQSSHSRAPRRMLDVRRLADSPVYRVPAKPWTKVTADDDLVSHLVSLWFTWTYPFFDWLDKDAFLRDMQAGNLKCRFCSPFLVNAILSEACYYSDYAEVFTTPNDTLSRGDHFYEEARRRLEQEDGGSKIPTIQGLLVLFIRMVLMGKDRLGWMYLDLAMRGAEEHAERHPPNPADPFDYIVNRTLWGAFNMASTATVSLMKHLNLRPPQRPRIPVTHGDAHDVWYPYPREVEGIRGHHNCVFDRWCDFCCIMTRISVGFHDVEHQVAPSQWVGFVQSIYHEMQGWYAHLPPCLSAEAAVVPHVLSLHMFYHTTVMQIFGFLRSNKEISLEAGLAGYARELCLSSARRVAALLGVHRDKWGIDRMAPSTIQWCSIGMFTLMESLDTTANRNAFIELCIIARAFSRRFPLAKGILRMIQLSANQTQVVLPEETDALFTDFETLAWKERDAQEFSSFYPHFTTVVRQGSARKDDVDMDQFLTKWDTLSISQSRRDPAASEDDAKGSSSTEG</sequence>